<dbReference type="AlphaFoldDB" id="A0AAD4YRH1"/>
<protein>
    <submittedName>
        <fullName evidence="1">Uncharacterized protein</fullName>
    </submittedName>
</protein>
<name>A0AAD4YRH1_PRUDU</name>
<evidence type="ECO:0000313" key="2">
    <source>
        <dbReference type="Proteomes" id="UP001054821"/>
    </source>
</evidence>
<organism evidence="1 2">
    <name type="scientific">Prunus dulcis</name>
    <name type="common">Almond</name>
    <name type="synonym">Amygdalus dulcis</name>
    <dbReference type="NCBI Taxonomy" id="3755"/>
    <lineage>
        <taxon>Eukaryota</taxon>
        <taxon>Viridiplantae</taxon>
        <taxon>Streptophyta</taxon>
        <taxon>Embryophyta</taxon>
        <taxon>Tracheophyta</taxon>
        <taxon>Spermatophyta</taxon>
        <taxon>Magnoliopsida</taxon>
        <taxon>eudicotyledons</taxon>
        <taxon>Gunneridae</taxon>
        <taxon>Pentapetalae</taxon>
        <taxon>rosids</taxon>
        <taxon>fabids</taxon>
        <taxon>Rosales</taxon>
        <taxon>Rosaceae</taxon>
        <taxon>Amygdaloideae</taxon>
        <taxon>Amygdaleae</taxon>
        <taxon>Prunus</taxon>
    </lineage>
</organism>
<dbReference type="Proteomes" id="UP001054821">
    <property type="component" value="Chromosome 7"/>
</dbReference>
<keyword evidence="2" id="KW-1185">Reference proteome</keyword>
<comment type="caution">
    <text evidence="1">The sequence shown here is derived from an EMBL/GenBank/DDBJ whole genome shotgun (WGS) entry which is preliminary data.</text>
</comment>
<accession>A0AAD4YRH1</accession>
<dbReference type="EMBL" id="JAJFAZ020000007">
    <property type="protein sequence ID" value="KAI5318685.1"/>
    <property type="molecule type" value="Genomic_DNA"/>
</dbReference>
<evidence type="ECO:0000313" key="1">
    <source>
        <dbReference type="EMBL" id="KAI5318685.1"/>
    </source>
</evidence>
<reference evidence="1 2" key="1">
    <citation type="journal article" date="2022" name="G3 (Bethesda)">
        <title>Whole-genome sequence and methylome profiling of the almond [Prunus dulcis (Mill.) D.A. Webb] cultivar 'Nonpareil'.</title>
        <authorList>
            <person name="D'Amico-Willman K.M."/>
            <person name="Ouma W.Z."/>
            <person name="Meulia T."/>
            <person name="Sideli G.M."/>
            <person name="Gradziel T.M."/>
            <person name="Fresnedo-Ramirez J."/>
        </authorList>
    </citation>
    <scope>NUCLEOTIDE SEQUENCE [LARGE SCALE GENOMIC DNA]</scope>
    <source>
        <strain evidence="1">Clone GOH B32 T37-40</strain>
    </source>
</reference>
<proteinExistence type="predicted"/>
<gene>
    <name evidence="1" type="ORF">L3X38_038393</name>
</gene>
<sequence length="83" mass="8964">MVGGSERTSSQKISEKLLEPACFVAVSDYCSGGLRLRGAGLIEESEVVRLGLVLPETVARVGRNRCLKLAGRGGRKREENLSF</sequence>